<evidence type="ECO:0000259" key="4">
    <source>
        <dbReference type="PROSITE" id="PS51677"/>
    </source>
</evidence>
<comment type="subcellular location">
    <subcellularLocation>
        <location evidence="1">Secreted</location>
    </subcellularLocation>
</comment>
<feature type="transmembrane region" description="Helical" evidence="3">
    <location>
        <begin position="6"/>
        <end position="31"/>
    </location>
</feature>
<dbReference type="PANTHER" id="PTHR34216">
    <property type="match status" value="1"/>
</dbReference>
<dbReference type="AlphaFoldDB" id="A0A399SY51"/>
<dbReference type="InterPro" id="IPR051398">
    <property type="entry name" value="Polysacch_Deacetylase"/>
</dbReference>
<dbReference type="Gene3D" id="3.20.20.370">
    <property type="entry name" value="Glycoside hydrolase/deacetylase"/>
    <property type="match status" value="1"/>
</dbReference>
<accession>A0A399SY51</accession>
<keyword evidence="6" id="KW-1185">Reference proteome</keyword>
<comment type="caution">
    <text evidence="5">The sequence shown here is derived from an EMBL/GenBank/DDBJ whole genome shotgun (WGS) entry which is preliminary data.</text>
</comment>
<dbReference type="PROSITE" id="PS51677">
    <property type="entry name" value="NODB"/>
    <property type="match status" value="1"/>
</dbReference>
<dbReference type="InterPro" id="IPR011330">
    <property type="entry name" value="Glyco_hydro/deAcase_b/a-brl"/>
</dbReference>
<feature type="domain" description="NodB homology" evidence="4">
    <location>
        <begin position="95"/>
        <end position="311"/>
    </location>
</feature>
<dbReference type="GO" id="GO:0016810">
    <property type="term" value="F:hydrolase activity, acting on carbon-nitrogen (but not peptide) bonds"/>
    <property type="evidence" value="ECO:0007669"/>
    <property type="project" value="InterPro"/>
</dbReference>
<evidence type="ECO:0000256" key="1">
    <source>
        <dbReference type="ARBA" id="ARBA00004613"/>
    </source>
</evidence>
<dbReference type="SUPFAM" id="SSF88713">
    <property type="entry name" value="Glycoside hydrolase/deacetylase"/>
    <property type="match status" value="1"/>
</dbReference>
<dbReference type="CDD" id="cd10918">
    <property type="entry name" value="CE4_NodB_like_5s_6s"/>
    <property type="match status" value="1"/>
</dbReference>
<reference evidence="5 6" key="1">
    <citation type="submission" date="2018-08" db="EMBL/GenBank/DDBJ databases">
        <title>Pallidiluteibacterium maritimus gen. nov., sp. nov., isolated from coastal sediment.</title>
        <authorList>
            <person name="Zhou L.Y."/>
        </authorList>
    </citation>
    <scope>NUCLEOTIDE SEQUENCE [LARGE SCALE GENOMIC DNA]</scope>
    <source>
        <strain evidence="5 6">XSD2</strain>
    </source>
</reference>
<name>A0A399SY51_9BACT</name>
<dbReference type="Proteomes" id="UP000265926">
    <property type="component" value="Unassembled WGS sequence"/>
</dbReference>
<keyword evidence="3" id="KW-0812">Transmembrane</keyword>
<evidence type="ECO:0000256" key="2">
    <source>
        <dbReference type="ARBA" id="ARBA00022729"/>
    </source>
</evidence>
<evidence type="ECO:0000313" key="6">
    <source>
        <dbReference type="Proteomes" id="UP000265926"/>
    </source>
</evidence>
<dbReference type="Pfam" id="PF01522">
    <property type="entry name" value="Polysacc_deac_1"/>
    <property type="match status" value="1"/>
</dbReference>
<protein>
    <submittedName>
        <fullName evidence="5">Polysaccharide deacetylase family protein</fullName>
    </submittedName>
</protein>
<dbReference type="GO" id="GO:0005975">
    <property type="term" value="P:carbohydrate metabolic process"/>
    <property type="evidence" value="ECO:0007669"/>
    <property type="project" value="InterPro"/>
</dbReference>
<dbReference type="InterPro" id="IPR002509">
    <property type="entry name" value="NODB_dom"/>
</dbReference>
<gene>
    <name evidence="5" type="ORF">D1614_13570</name>
</gene>
<organism evidence="5 6">
    <name type="scientific">Maribellus luteus</name>
    <dbReference type="NCBI Taxonomy" id="2305463"/>
    <lineage>
        <taxon>Bacteria</taxon>
        <taxon>Pseudomonadati</taxon>
        <taxon>Bacteroidota</taxon>
        <taxon>Bacteroidia</taxon>
        <taxon>Marinilabiliales</taxon>
        <taxon>Prolixibacteraceae</taxon>
        <taxon>Maribellus</taxon>
    </lineage>
</organism>
<evidence type="ECO:0000313" key="5">
    <source>
        <dbReference type="EMBL" id="RIJ47609.1"/>
    </source>
</evidence>
<dbReference type="PANTHER" id="PTHR34216:SF3">
    <property type="entry name" value="POLY-BETA-1,6-N-ACETYL-D-GLUCOSAMINE N-DEACETYLASE"/>
    <property type="match status" value="1"/>
</dbReference>
<dbReference type="RefSeq" id="WP_119438495.1">
    <property type="nucleotide sequence ID" value="NZ_QWGR01000007.1"/>
</dbReference>
<dbReference type="OrthoDB" id="9778320at2"/>
<dbReference type="EMBL" id="QWGR01000007">
    <property type="protein sequence ID" value="RIJ47609.1"/>
    <property type="molecule type" value="Genomic_DNA"/>
</dbReference>
<sequence length="311" mass="36564">MKRSILFYYIKTLLSILLFYSGSIFLLKLFFSKRESLLILNYHNFSKYNNYKIKRGNIQETGYADNFEKQMRFYKKHFNFCYPEDFFAGKCAKGINVLITFDDGYKDNYDIALPILEKYKAAAVFFITTNFIGSNNWLWHDKVRYLVVKGKMNANEAEHQLKKMNLGFPVDIAFKNKIETLFHETPKRLIMSWEEVKQLSDNGFVIGAHTANHRILDSLDENEQRNEIKPSINKIKENLQIKTEHFAFPNGLYNETTLDILKNNKIKYAYTTKNGFNKFENCSKVRLKRIGINASDTIDMVLLKLLRNAKK</sequence>
<dbReference type="GO" id="GO:0005576">
    <property type="term" value="C:extracellular region"/>
    <property type="evidence" value="ECO:0007669"/>
    <property type="project" value="UniProtKB-SubCell"/>
</dbReference>
<keyword evidence="3" id="KW-1133">Transmembrane helix</keyword>
<keyword evidence="2" id="KW-0732">Signal</keyword>
<proteinExistence type="predicted"/>
<keyword evidence="3" id="KW-0472">Membrane</keyword>
<evidence type="ECO:0000256" key="3">
    <source>
        <dbReference type="SAM" id="Phobius"/>
    </source>
</evidence>